<keyword evidence="1" id="KW-0472">Membrane</keyword>
<keyword evidence="3" id="KW-1185">Reference proteome</keyword>
<evidence type="ECO:0000313" key="3">
    <source>
        <dbReference type="Proteomes" id="UP001396334"/>
    </source>
</evidence>
<organism evidence="2 3">
    <name type="scientific">Hibiscus sabdariffa</name>
    <name type="common">roselle</name>
    <dbReference type="NCBI Taxonomy" id="183260"/>
    <lineage>
        <taxon>Eukaryota</taxon>
        <taxon>Viridiplantae</taxon>
        <taxon>Streptophyta</taxon>
        <taxon>Embryophyta</taxon>
        <taxon>Tracheophyta</taxon>
        <taxon>Spermatophyta</taxon>
        <taxon>Magnoliopsida</taxon>
        <taxon>eudicotyledons</taxon>
        <taxon>Gunneridae</taxon>
        <taxon>Pentapetalae</taxon>
        <taxon>rosids</taxon>
        <taxon>malvids</taxon>
        <taxon>Malvales</taxon>
        <taxon>Malvaceae</taxon>
        <taxon>Malvoideae</taxon>
        <taxon>Hibiscus</taxon>
    </lineage>
</organism>
<keyword evidence="1" id="KW-0812">Transmembrane</keyword>
<evidence type="ECO:0000313" key="2">
    <source>
        <dbReference type="EMBL" id="KAK9033712.1"/>
    </source>
</evidence>
<protein>
    <recommendedName>
        <fullName evidence="4">Transmembrane protein</fullName>
    </recommendedName>
</protein>
<sequence>MVVVDAETVDMGMADLVTQGEAETLMETGGLRLLGLAFCVGFWAVSALSLFATGFGVFEFLIFFDPCSVT</sequence>
<name>A0ABR2T939_9ROSI</name>
<comment type="caution">
    <text evidence="2">The sequence shown here is derived from an EMBL/GenBank/DDBJ whole genome shotgun (WGS) entry which is preliminary data.</text>
</comment>
<keyword evidence="1" id="KW-1133">Transmembrane helix</keyword>
<evidence type="ECO:0008006" key="4">
    <source>
        <dbReference type="Google" id="ProtNLM"/>
    </source>
</evidence>
<dbReference type="EMBL" id="JBBPBN010000007">
    <property type="protein sequence ID" value="KAK9033712.1"/>
    <property type="molecule type" value="Genomic_DNA"/>
</dbReference>
<evidence type="ECO:0000256" key="1">
    <source>
        <dbReference type="SAM" id="Phobius"/>
    </source>
</evidence>
<dbReference type="Proteomes" id="UP001396334">
    <property type="component" value="Unassembled WGS sequence"/>
</dbReference>
<accession>A0ABR2T939</accession>
<proteinExistence type="predicted"/>
<gene>
    <name evidence="2" type="ORF">V6N11_049897</name>
</gene>
<feature type="transmembrane region" description="Helical" evidence="1">
    <location>
        <begin position="33"/>
        <end position="64"/>
    </location>
</feature>
<reference evidence="2 3" key="1">
    <citation type="journal article" date="2024" name="G3 (Bethesda)">
        <title>Genome assembly of Hibiscus sabdariffa L. provides insights into metabolisms of medicinal natural products.</title>
        <authorList>
            <person name="Kim T."/>
        </authorList>
    </citation>
    <scope>NUCLEOTIDE SEQUENCE [LARGE SCALE GENOMIC DNA]</scope>
    <source>
        <strain evidence="2">TK-2024</strain>
        <tissue evidence="2">Old leaves</tissue>
    </source>
</reference>